<protein>
    <submittedName>
        <fullName evidence="1">Uncharacterized protein</fullName>
    </submittedName>
</protein>
<organism evidence="1 2">
    <name type="scientific">Cirrhinus molitorella</name>
    <name type="common">mud carp</name>
    <dbReference type="NCBI Taxonomy" id="172907"/>
    <lineage>
        <taxon>Eukaryota</taxon>
        <taxon>Metazoa</taxon>
        <taxon>Chordata</taxon>
        <taxon>Craniata</taxon>
        <taxon>Vertebrata</taxon>
        <taxon>Euteleostomi</taxon>
        <taxon>Actinopterygii</taxon>
        <taxon>Neopterygii</taxon>
        <taxon>Teleostei</taxon>
        <taxon>Ostariophysi</taxon>
        <taxon>Cypriniformes</taxon>
        <taxon>Cyprinidae</taxon>
        <taxon>Labeoninae</taxon>
        <taxon>Labeonini</taxon>
        <taxon>Cirrhinus</taxon>
    </lineage>
</organism>
<name>A0ABR3LVM4_9TELE</name>
<reference evidence="1 2" key="1">
    <citation type="submission" date="2023-09" db="EMBL/GenBank/DDBJ databases">
        <authorList>
            <person name="Wang M."/>
        </authorList>
    </citation>
    <scope>NUCLEOTIDE SEQUENCE [LARGE SCALE GENOMIC DNA]</scope>
    <source>
        <strain evidence="1">GT-2023</strain>
        <tissue evidence="1">Liver</tissue>
    </source>
</reference>
<accession>A0ABR3LVM4</accession>
<comment type="caution">
    <text evidence="1">The sequence shown here is derived from an EMBL/GenBank/DDBJ whole genome shotgun (WGS) entry which is preliminary data.</text>
</comment>
<evidence type="ECO:0000313" key="2">
    <source>
        <dbReference type="Proteomes" id="UP001558613"/>
    </source>
</evidence>
<keyword evidence="2" id="KW-1185">Reference proteome</keyword>
<proteinExistence type="predicted"/>
<evidence type="ECO:0000313" key="1">
    <source>
        <dbReference type="EMBL" id="KAL1256545.1"/>
    </source>
</evidence>
<gene>
    <name evidence="1" type="ORF">QQF64_012090</name>
</gene>
<sequence>MRRVVCNLRQLLTSIEPEGTEQRGGTSLKGREKSLKLVKMADERKRLVWNIKKSLHMLTVHKLGHIADIITPVAGLFPTTIAKDDEESCLNFIISYMQSDSLLKLEDEGFAQLLTLRDMISELIESRVNNTQRESLMCQRDFPYLPHKEFKIHGGQIGDSASDIRYNNLCKLFDEGIKMNYSESEIIQAILRIVKPGQFKEMLINKDNLTVPELKSFLQSHLSGRGSNFLSRCPLDINQYITECTEELSSEIVKTTWEGAEQKDVAWVAALNQAQEGQLENDAGEVLRKS</sequence>
<dbReference type="EMBL" id="JAYMGO010000018">
    <property type="protein sequence ID" value="KAL1256545.1"/>
    <property type="molecule type" value="Genomic_DNA"/>
</dbReference>
<dbReference type="Proteomes" id="UP001558613">
    <property type="component" value="Unassembled WGS sequence"/>
</dbReference>